<comment type="caution">
    <text evidence="2">The sequence shown here is derived from an EMBL/GenBank/DDBJ whole genome shotgun (WGS) entry which is preliminary data.</text>
</comment>
<dbReference type="InterPro" id="IPR025402">
    <property type="entry name" value="DMP19_C"/>
</dbReference>
<dbReference type="AlphaFoldDB" id="A0A2S4A178"/>
<gene>
    <name evidence="2" type="ORF">CVS27_01270</name>
</gene>
<dbReference type="Proteomes" id="UP000237061">
    <property type="component" value="Unassembled WGS sequence"/>
</dbReference>
<keyword evidence="3" id="KW-1185">Reference proteome</keyword>
<organism evidence="2 3">
    <name type="scientific">Arthrobacter glacialis</name>
    <dbReference type="NCBI Taxonomy" id="1664"/>
    <lineage>
        <taxon>Bacteria</taxon>
        <taxon>Bacillati</taxon>
        <taxon>Actinomycetota</taxon>
        <taxon>Actinomycetes</taxon>
        <taxon>Micrococcales</taxon>
        <taxon>Micrococcaceae</taxon>
        <taxon>Arthrobacter</taxon>
    </lineage>
</organism>
<dbReference type="Pfam" id="PF14300">
    <property type="entry name" value="DMP19"/>
    <property type="match status" value="1"/>
</dbReference>
<dbReference type="Gene3D" id="1.20.1420.60">
    <property type="match status" value="1"/>
</dbReference>
<evidence type="ECO:0000313" key="3">
    <source>
        <dbReference type="Proteomes" id="UP000237061"/>
    </source>
</evidence>
<dbReference type="RefSeq" id="WP_103463923.1">
    <property type="nucleotide sequence ID" value="NZ_PPXC01000001.1"/>
</dbReference>
<accession>A0A2S4A178</accession>
<reference evidence="2 3" key="1">
    <citation type="submission" date="2018-01" db="EMBL/GenBank/DDBJ databases">
        <title>Arthrobacter sp. nov., from glaciers in China.</title>
        <authorList>
            <person name="Liu Q."/>
            <person name="Xin Y.-H."/>
        </authorList>
    </citation>
    <scope>NUCLEOTIDE SEQUENCE [LARGE SCALE GENOMIC DNA]</scope>
    <source>
        <strain evidence="2 3">HLT2-12-2</strain>
    </source>
</reference>
<evidence type="ECO:0000313" key="2">
    <source>
        <dbReference type="EMBL" id="POH75266.1"/>
    </source>
</evidence>
<protein>
    <recommendedName>
        <fullName evidence="1">DNA mimic protein DMP19 C-terminal domain-containing protein</fullName>
    </recommendedName>
</protein>
<name>A0A2S4A178_ARTGL</name>
<sequence length="282" mass="31471">MTTQQLPVILTIEGAAASNEDVVGDNVEVVNAMYQALLNAEEIAPDALRSYFVDFYLTQMLEGGFAQYVFMTPDRDELDNYIREGLEGMSAKEHLALFERTIEHYDSLSETDMEAYLEGESDEESGPSDAVATMEALDGEFEELLESEDVTGLNAVWLRSQPGLLVLDEQELQAHIATRVAGIPNLAQRQAEAEEAELEDAPDFELIIRELCAEAGHELEKITMGDPNFEHNGETVLAWHFRTDQGEFIMLEGDAEAVMIHPETKEVLATVEFELEEDFVDA</sequence>
<proteinExistence type="predicted"/>
<feature type="domain" description="DNA mimic protein DMP19 C-terminal" evidence="1">
    <location>
        <begin position="42"/>
        <end position="160"/>
    </location>
</feature>
<dbReference type="EMBL" id="PPXC01000001">
    <property type="protein sequence ID" value="POH75266.1"/>
    <property type="molecule type" value="Genomic_DNA"/>
</dbReference>
<evidence type="ECO:0000259" key="1">
    <source>
        <dbReference type="Pfam" id="PF14300"/>
    </source>
</evidence>